<dbReference type="Proteomes" id="UP000589036">
    <property type="component" value="Unassembled WGS sequence"/>
</dbReference>
<evidence type="ECO:0008006" key="3">
    <source>
        <dbReference type="Google" id="ProtNLM"/>
    </source>
</evidence>
<evidence type="ECO:0000313" key="1">
    <source>
        <dbReference type="EMBL" id="NYE49504.1"/>
    </source>
</evidence>
<reference evidence="1 2" key="1">
    <citation type="submission" date="2020-07" db="EMBL/GenBank/DDBJ databases">
        <title>Sequencing the genomes of 1000 actinobacteria strains.</title>
        <authorList>
            <person name="Klenk H.-P."/>
        </authorList>
    </citation>
    <scope>NUCLEOTIDE SEQUENCE [LARGE SCALE GENOMIC DNA]</scope>
    <source>
        <strain evidence="1 2">CXB654</strain>
    </source>
</reference>
<accession>A0A852U600</accession>
<comment type="caution">
    <text evidence="1">The sequence shown here is derived from an EMBL/GenBank/DDBJ whole genome shotgun (WGS) entry which is preliminary data.</text>
</comment>
<name>A0A852U600_9ACTN</name>
<dbReference type="RefSeq" id="WP_179645153.1">
    <property type="nucleotide sequence ID" value="NZ_BAAAYY010000046.1"/>
</dbReference>
<keyword evidence="2" id="KW-1185">Reference proteome</keyword>
<proteinExistence type="predicted"/>
<organism evidence="1 2">
    <name type="scientific">Spinactinospora alkalitolerans</name>
    <dbReference type="NCBI Taxonomy" id="687207"/>
    <lineage>
        <taxon>Bacteria</taxon>
        <taxon>Bacillati</taxon>
        <taxon>Actinomycetota</taxon>
        <taxon>Actinomycetes</taxon>
        <taxon>Streptosporangiales</taxon>
        <taxon>Nocardiopsidaceae</taxon>
        <taxon>Spinactinospora</taxon>
    </lineage>
</organism>
<dbReference type="AlphaFoldDB" id="A0A852U600"/>
<sequence length="70" mass="7937">MEALYLLALLACPLGMGAMMWMMMRRPGSTSTPADSRLPEQERELARLRAEIQTLRTQSRSDTAPRMDQP</sequence>
<protein>
    <recommendedName>
        <fullName evidence="3">DUF2933 domain-containing protein</fullName>
    </recommendedName>
</protein>
<evidence type="ECO:0000313" key="2">
    <source>
        <dbReference type="Proteomes" id="UP000589036"/>
    </source>
</evidence>
<dbReference type="EMBL" id="JACCCC010000001">
    <property type="protein sequence ID" value="NYE49504.1"/>
    <property type="molecule type" value="Genomic_DNA"/>
</dbReference>
<gene>
    <name evidence="1" type="ORF">HDA32_004624</name>
</gene>